<organism evidence="1 2">
    <name type="scientific">Haematococcus lacustris</name>
    <name type="common">Green alga</name>
    <name type="synonym">Haematococcus pluvialis</name>
    <dbReference type="NCBI Taxonomy" id="44745"/>
    <lineage>
        <taxon>Eukaryota</taxon>
        <taxon>Viridiplantae</taxon>
        <taxon>Chlorophyta</taxon>
        <taxon>core chlorophytes</taxon>
        <taxon>Chlorophyceae</taxon>
        <taxon>CS clade</taxon>
        <taxon>Chlamydomonadales</taxon>
        <taxon>Haematococcaceae</taxon>
        <taxon>Haematococcus</taxon>
    </lineage>
</organism>
<feature type="non-terminal residue" evidence="1">
    <location>
        <position position="1"/>
    </location>
</feature>
<dbReference type="EMBL" id="BLLF01006811">
    <property type="protein sequence ID" value="GFH32568.1"/>
    <property type="molecule type" value="Genomic_DNA"/>
</dbReference>
<evidence type="ECO:0000313" key="2">
    <source>
        <dbReference type="Proteomes" id="UP000485058"/>
    </source>
</evidence>
<accession>A0A6A0AIW8</accession>
<proteinExistence type="predicted"/>
<name>A0A6A0AIW8_HAELA</name>
<keyword evidence="2" id="KW-1185">Reference proteome</keyword>
<comment type="caution">
    <text evidence="1">The sequence shown here is derived from an EMBL/GenBank/DDBJ whole genome shotgun (WGS) entry which is preliminary data.</text>
</comment>
<feature type="non-terminal residue" evidence="1">
    <location>
        <position position="59"/>
    </location>
</feature>
<reference evidence="1 2" key="1">
    <citation type="submission" date="2020-02" db="EMBL/GenBank/DDBJ databases">
        <title>Draft genome sequence of Haematococcus lacustris strain NIES-144.</title>
        <authorList>
            <person name="Morimoto D."/>
            <person name="Nakagawa S."/>
            <person name="Yoshida T."/>
            <person name="Sawayama S."/>
        </authorList>
    </citation>
    <scope>NUCLEOTIDE SEQUENCE [LARGE SCALE GENOMIC DNA]</scope>
    <source>
        <strain evidence="1 2">NIES-144</strain>
    </source>
</reference>
<evidence type="ECO:0000313" key="1">
    <source>
        <dbReference type="EMBL" id="GFH32568.1"/>
    </source>
</evidence>
<dbReference type="Proteomes" id="UP000485058">
    <property type="component" value="Unassembled WGS sequence"/>
</dbReference>
<gene>
    <name evidence="1" type="ORF">HaLaN_31809</name>
</gene>
<sequence>MKPTEGASQAFAKQAPPYSHDLGVALVAGLPGVQHAAPKTLKLCMKVTSARATRVVKGG</sequence>
<protein>
    <submittedName>
        <fullName evidence="1">Uncharacterized protein</fullName>
    </submittedName>
</protein>
<dbReference type="AlphaFoldDB" id="A0A6A0AIW8"/>